<dbReference type="RefSeq" id="WP_173145738.1">
    <property type="nucleotide sequence ID" value="NZ_CP053985.1"/>
</dbReference>
<feature type="signal peptide" evidence="2">
    <location>
        <begin position="1"/>
        <end position="23"/>
    </location>
</feature>
<dbReference type="PIRSF" id="PIRSF017082">
    <property type="entry name" value="YflP"/>
    <property type="match status" value="1"/>
</dbReference>
<protein>
    <submittedName>
        <fullName evidence="3">Tripartite tricarboxylate transporter substrate binding protein</fullName>
    </submittedName>
</protein>
<evidence type="ECO:0000256" key="1">
    <source>
        <dbReference type="ARBA" id="ARBA00006987"/>
    </source>
</evidence>
<dbReference type="SUPFAM" id="SSF53850">
    <property type="entry name" value="Periplasmic binding protein-like II"/>
    <property type="match status" value="1"/>
</dbReference>
<dbReference type="Gene3D" id="3.40.190.150">
    <property type="entry name" value="Bordetella uptake gene, domain 1"/>
    <property type="match status" value="1"/>
</dbReference>
<comment type="similarity">
    <text evidence="1">Belongs to the UPF0065 (bug) family.</text>
</comment>
<dbReference type="PANTHER" id="PTHR42928:SF5">
    <property type="entry name" value="BLR1237 PROTEIN"/>
    <property type="match status" value="1"/>
</dbReference>
<evidence type="ECO:0000256" key="2">
    <source>
        <dbReference type="SAM" id="SignalP"/>
    </source>
</evidence>
<dbReference type="Proteomes" id="UP000500970">
    <property type="component" value="Chromosome"/>
</dbReference>
<dbReference type="CDD" id="cd07012">
    <property type="entry name" value="PBP2_Bug_TTT"/>
    <property type="match status" value="1"/>
</dbReference>
<keyword evidence="4" id="KW-1185">Reference proteome</keyword>
<sequence>MLHTLYRLLGGAALAAAAAAAGAQQAPIRWIVPYPAGGGTDTIARTIADEMRKQLGQTIIVENKAGAGTLIGTQALLSLPPDGHAVMSADGGTLAYNSSLYPKLPYDPERSFTYLGGMVSMPMILVARSKLPVDSFQALLQDAIKHPGKYTYASAGTGSPQHLAMEMLQQKTGARLTHVPYRGVAPAMQDVVGNQVDLLMIGLPGGLAQIRAGNVKPLGAATRQRLPELPGLPTLQEAGAAGFVADSWQGLVAPAGMPDESARRLEQALERALAVPAVRDKLLAMGAIPTPMKGDDFRRHAADQRRLWTQVINAAGIRME</sequence>
<dbReference type="InterPro" id="IPR005064">
    <property type="entry name" value="BUG"/>
</dbReference>
<gene>
    <name evidence="3" type="ORF">FOC84_18715</name>
</gene>
<feature type="chain" id="PRO_5028950158" evidence="2">
    <location>
        <begin position="24"/>
        <end position="320"/>
    </location>
</feature>
<dbReference type="KEGG" id="apes:FOC84_18715"/>
<dbReference type="Gene3D" id="3.40.190.10">
    <property type="entry name" value="Periplasmic binding protein-like II"/>
    <property type="match status" value="1"/>
</dbReference>
<dbReference type="AlphaFoldDB" id="A0A7D4HZZ1"/>
<accession>A0A7D4HZZ1</accession>
<evidence type="ECO:0000313" key="3">
    <source>
        <dbReference type="EMBL" id="QKH36860.1"/>
    </source>
</evidence>
<organism evidence="3 4">
    <name type="scientific">Achromobacter pestifer</name>
    <dbReference type="NCBI Taxonomy" id="1353889"/>
    <lineage>
        <taxon>Bacteria</taxon>
        <taxon>Pseudomonadati</taxon>
        <taxon>Pseudomonadota</taxon>
        <taxon>Betaproteobacteria</taxon>
        <taxon>Burkholderiales</taxon>
        <taxon>Alcaligenaceae</taxon>
        <taxon>Achromobacter</taxon>
    </lineage>
</organism>
<keyword evidence="2" id="KW-0732">Signal</keyword>
<evidence type="ECO:0000313" key="4">
    <source>
        <dbReference type="Proteomes" id="UP000500970"/>
    </source>
</evidence>
<dbReference type="InterPro" id="IPR042100">
    <property type="entry name" value="Bug_dom1"/>
</dbReference>
<proteinExistence type="inferred from homology"/>
<dbReference type="PANTHER" id="PTHR42928">
    <property type="entry name" value="TRICARBOXYLATE-BINDING PROTEIN"/>
    <property type="match status" value="1"/>
</dbReference>
<reference evidence="3 4" key="1">
    <citation type="submission" date="2020-05" db="EMBL/GenBank/DDBJ databases">
        <title>FDA dAtabase for Regulatory Grade micrObial Sequences (FDA-ARGOS): Supporting development and validation of Infectious Disease Dx tests.</title>
        <authorList>
            <person name="Sproer C."/>
            <person name="Gronow S."/>
            <person name="Severitt S."/>
            <person name="Schroder I."/>
            <person name="Tallon L."/>
            <person name="Sadzewicz L."/>
            <person name="Zhao X."/>
            <person name="Vavikolanu K."/>
            <person name="Mehta A."/>
            <person name="Aluvathingal J."/>
            <person name="Nadendla S."/>
            <person name="Myers T."/>
            <person name="Yan Y."/>
            <person name="Sichtig H."/>
        </authorList>
    </citation>
    <scope>NUCLEOTIDE SEQUENCE [LARGE SCALE GENOMIC DNA]</scope>
    <source>
        <strain evidence="3 4">FDAARGOS_790</strain>
    </source>
</reference>
<name>A0A7D4HZZ1_9BURK</name>
<dbReference type="EMBL" id="CP053985">
    <property type="protein sequence ID" value="QKH36860.1"/>
    <property type="molecule type" value="Genomic_DNA"/>
</dbReference>
<dbReference type="Pfam" id="PF03401">
    <property type="entry name" value="TctC"/>
    <property type="match status" value="1"/>
</dbReference>